<gene>
    <name evidence="3" type="ORF">FRV6_13135</name>
</gene>
<dbReference type="VEuPathDB" id="FungiDB:FOC4_g10006499"/>
<feature type="compositionally biased region" description="Gly residues" evidence="1">
    <location>
        <begin position="28"/>
        <end position="49"/>
    </location>
</feature>
<dbReference type="VEuPathDB" id="FungiDB:FOIG_11183"/>
<keyword evidence="2" id="KW-0732">Signal</keyword>
<feature type="signal peptide" evidence="2">
    <location>
        <begin position="1"/>
        <end position="20"/>
    </location>
</feature>
<feature type="compositionally biased region" description="Basic and acidic residues" evidence="1">
    <location>
        <begin position="52"/>
        <end position="64"/>
    </location>
</feature>
<feature type="chain" id="PRO_5013816865" evidence="2">
    <location>
        <begin position="21"/>
        <end position="413"/>
    </location>
</feature>
<dbReference type="VEuPathDB" id="FungiDB:FOXG_17524"/>
<dbReference type="VEuPathDB" id="FungiDB:FOMG_16049"/>
<organism evidence="3 4">
    <name type="scientific">Fusarium oxysporum</name>
    <name type="common">Fusarium vascular wilt</name>
    <dbReference type="NCBI Taxonomy" id="5507"/>
    <lineage>
        <taxon>Eukaryota</taxon>
        <taxon>Fungi</taxon>
        <taxon>Dikarya</taxon>
        <taxon>Ascomycota</taxon>
        <taxon>Pezizomycotina</taxon>
        <taxon>Sordariomycetes</taxon>
        <taxon>Hypocreomycetidae</taxon>
        <taxon>Hypocreales</taxon>
        <taxon>Nectriaceae</taxon>
        <taxon>Fusarium</taxon>
        <taxon>Fusarium oxysporum species complex</taxon>
    </lineage>
</organism>
<proteinExistence type="predicted"/>
<accession>A0A2H3TKA7</accession>
<evidence type="ECO:0000256" key="1">
    <source>
        <dbReference type="SAM" id="MobiDB-lite"/>
    </source>
</evidence>
<dbReference type="AlphaFoldDB" id="A0A2H3TKA7"/>
<sequence>MLRFQLLTIALLANTFYVQARRGGGGGGDYDGGSSGGGGSSDGDSGGSGPSPEEKARSDPCRMEAGHTSPVWLHRWIGTYYNGTVEISVELDRCNGTCKKSESKANWELTGVLAILDPMHAAAGNSRPYIPRPKNPFIGVLYGWSKDTNQSELLAKRDDTFLPPPVNLAMETVSDFHYNEFMYGLDPSDTVSRSNPTCRVQDVTSTDDGYEFDCAYDGLGVYRATDSSQFTAPIHNSNGSNPLVVEPANNTLLSGSFDPRSAEFQWRGPFHAFAGSFGQDSMRKSYTPERNYITGDEAAYTGNFTVNYNTLYITKRDLEFLNKHKIRHADRIISCPRRQGVPMKLVRKAGLNIYYPLLHHVYPTKTHARHQPLNGYKPITARSPCKQDHDAPGATVIQDHRDLTTSVILSDHS</sequence>
<evidence type="ECO:0000256" key="2">
    <source>
        <dbReference type="SAM" id="SignalP"/>
    </source>
</evidence>
<protein>
    <submittedName>
        <fullName evidence="3">Uncharacterized protein</fullName>
    </submittedName>
</protein>
<dbReference type="OrthoDB" id="5054768at2759"/>
<evidence type="ECO:0000313" key="4">
    <source>
        <dbReference type="Proteomes" id="UP000219369"/>
    </source>
</evidence>
<reference evidence="4" key="1">
    <citation type="submission" date="2016-09" db="EMBL/GenBank/DDBJ databases">
        <authorList>
            <person name="Guldener U."/>
        </authorList>
    </citation>
    <scope>NUCLEOTIDE SEQUENCE [LARGE SCALE GENOMIC DNA]</scope>
    <source>
        <strain evidence="4">V64-1</strain>
    </source>
</reference>
<name>A0A2H3TKA7_FUSOX</name>
<dbReference type="EMBL" id="FMJY01000008">
    <property type="protein sequence ID" value="SCO89007.1"/>
    <property type="molecule type" value="Genomic_DNA"/>
</dbReference>
<feature type="region of interest" description="Disordered" evidence="1">
    <location>
        <begin position="28"/>
        <end position="64"/>
    </location>
</feature>
<evidence type="ECO:0000313" key="3">
    <source>
        <dbReference type="EMBL" id="SCO89007.1"/>
    </source>
</evidence>
<dbReference type="VEuPathDB" id="FungiDB:FOZG_18058"/>
<dbReference type="Proteomes" id="UP000219369">
    <property type="component" value="Unassembled WGS sequence"/>
</dbReference>
<dbReference type="VEuPathDB" id="FungiDB:FOC1_g10000647"/>
<dbReference type="VEuPathDB" id="FungiDB:HZS61_015990"/>